<feature type="signal peptide" evidence="1">
    <location>
        <begin position="1"/>
        <end position="19"/>
    </location>
</feature>
<evidence type="ECO:0000313" key="2">
    <source>
        <dbReference type="EMBL" id="KAJ8488718.1"/>
    </source>
</evidence>
<dbReference type="EMBL" id="JAPEVG010000059">
    <property type="protein sequence ID" value="KAJ8488718.1"/>
    <property type="molecule type" value="Genomic_DNA"/>
</dbReference>
<feature type="chain" id="PRO_5042115592" evidence="1">
    <location>
        <begin position="20"/>
        <end position="216"/>
    </location>
</feature>
<protein>
    <submittedName>
        <fullName evidence="2">Uncharacterized protein</fullName>
    </submittedName>
</protein>
<sequence>MSPYFASAWILLLSQAVWALNVTSYADDTFADLVTGHHIQYTPAHAWKAVNNGNCTNCVSRPIASIAYNRTWHESDLSASSQGVTPKATFSFVGESIFVYCIVQQLGPDLSASSYMHFVLDGNHTSDFIMLPTINDEPSYVPVAVYVNTSMPMGNHTLEIFNGIPGKSHASVLLLDYIVYINFKLDAFDDKNNRHLYRSELYNPDTQCHESVGSDD</sequence>
<evidence type="ECO:0000256" key="1">
    <source>
        <dbReference type="SAM" id="SignalP"/>
    </source>
</evidence>
<reference evidence="2" key="1">
    <citation type="submission" date="2022-11" db="EMBL/GenBank/DDBJ databases">
        <title>Genome Sequence of Cubamyces cubensis.</title>
        <authorList>
            <person name="Buettner E."/>
        </authorList>
    </citation>
    <scope>NUCLEOTIDE SEQUENCE</scope>
    <source>
        <strain evidence="2">MPL-01</strain>
    </source>
</reference>
<dbReference type="Gene3D" id="2.60.120.260">
    <property type="entry name" value="Galactose-binding domain-like"/>
    <property type="match status" value="1"/>
</dbReference>
<comment type="caution">
    <text evidence="2">The sequence shown here is derived from an EMBL/GenBank/DDBJ whole genome shotgun (WGS) entry which is preliminary data.</text>
</comment>
<proteinExistence type="predicted"/>
<organism evidence="2 3">
    <name type="scientific">Trametes cubensis</name>
    <dbReference type="NCBI Taxonomy" id="1111947"/>
    <lineage>
        <taxon>Eukaryota</taxon>
        <taxon>Fungi</taxon>
        <taxon>Dikarya</taxon>
        <taxon>Basidiomycota</taxon>
        <taxon>Agaricomycotina</taxon>
        <taxon>Agaricomycetes</taxon>
        <taxon>Polyporales</taxon>
        <taxon>Polyporaceae</taxon>
        <taxon>Trametes</taxon>
    </lineage>
</organism>
<gene>
    <name evidence="2" type="ORF">ONZ51_g3392</name>
</gene>
<dbReference type="AlphaFoldDB" id="A0AAD7TXY7"/>
<name>A0AAD7TXY7_9APHY</name>
<accession>A0AAD7TXY7</accession>
<keyword evidence="3" id="KW-1185">Reference proteome</keyword>
<keyword evidence="1" id="KW-0732">Signal</keyword>
<dbReference type="Proteomes" id="UP001215151">
    <property type="component" value="Unassembled WGS sequence"/>
</dbReference>
<evidence type="ECO:0000313" key="3">
    <source>
        <dbReference type="Proteomes" id="UP001215151"/>
    </source>
</evidence>